<name>A0ACD1HL93_9EURO</name>
<sequence length="152" mass="16831">MCVCGSAPGLKGKKQPPPARRPMWRSDHGGMANPFLVLHKNPSGSRWDGLRSWKLPRTNFDDQARRCGRIPSKPTVSGPNTPGSVFPSPRLPVAGWNFGILCLLLLGKEGNPELTRLKVLAQWLVKEIVRWDRRLLAFSSSQSLAFACETAE</sequence>
<protein>
    <submittedName>
        <fullName evidence="1">Uncharacterized protein</fullName>
    </submittedName>
</protein>
<accession>A0ACD1HL93</accession>
<dbReference type="Proteomes" id="UP000249661">
    <property type="component" value="Unassembled WGS sequence"/>
</dbReference>
<proteinExistence type="predicted"/>
<organism evidence="1 2">
    <name type="scientific">Aspergillus aculeatinus CBS 121060</name>
    <dbReference type="NCBI Taxonomy" id="1448322"/>
    <lineage>
        <taxon>Eukaryota</taxon>
        <taxon>Fungi</taxon>
        <taxon>Dikarya</taxon>
        <taxon>Ascomycota</taxon>
        <taxon>Pezizomycotina</taxon>
        <taxon>Eurotiomycetes</taxon>
        <taxon>Eurotiomycetidae</taxon>
        <taxon>Eurotiales</taxon>
        <taxon>Aspergillaceae</taxon>
        <taxon>Aspergillus</taxon>
        <taxon>Aspergillus subgen. Circumdati</taxon>
    </lineage>
</organism>
<evidence type="ECO:0000313" key="1">
    <source>
        <dbReference type="EMBL" id="RAH74375.1"/>
    </source>
</evidence>
<dbReference type="EMBL" id="KZ824936">
    <property type="protein sequence ID" value="RAH74375.1"/>
    <property type="molecule type" value="Genomic_DNA"/>
</dbReference>
<evidence type="ECO:0000313" key="2">
    <source>
        <dbReference type="Proteomes" id="UP000249661"/>
    </source>
</evidence>
<keyword evidence="2" id="KW-1185">Reference proteome</keyword>
<gene>
    <name evidence="1" type="ORF">BO66DRAFT_425886</name>
</gene>
<reference evidence="1" key="1">
    <citation type="submission" date="2018-02" db="EMBL/GenBank/DDBJ databases">
        <title>The genomes of Aspergillus section Nigri reveals drivers in fungal speciation.</title>
        <authorList>
            <consortium name="DOE Joint Genome Institute"/>
            <person name="Vesth T.C."/>
            <person name="Nybo J."/>
            <person name="Theobald S."/>
            <person name="Brandl J."/>
            <person name="Frisvad J.C."/>
            <person name="Nielsen K.F."/>
            <person name="Lyhne E.K."/>
            <person name="Kogle M.E."/>
            <person name="Kuo A."/>
            <person name="Riley R."/>
            <person name="Clum A."/>
            <person name="Nolan M."/>
            <person name="Lipzen A."/>
            <person name="Salamov A."/>
            <person name="Henrissat B."/>
            <person name="Wiebenga A."/>
            <person name="De vries R.P."/>
            <person name="Grigoriev I.V."/>
            <person name="Mortensen U.H."/>
            <person name="Andersen M.R."/>
            <person name="Baker S.E."/>
        </authorList>
    </citation>
    <scope>NUCLEOTIDE SEQUENCE</scope>
    <source>
        <strain evidence="1">CBS 121060</strain>
    </source>
</reference>